<evidence type="ECO:0000256" key="2">
    <source>
        <dbReference type="SAM" id="SignalP"/>
    </source>
</evidence>
<name>A0ABT0Q7D5_9RHOB</name>
<keyword evidence="1" id="KW-0812">Transmembrane</keyword>
<feature type="chain" id="PRO_5046309849" evidence="2">
    <location>
        <begin position="25"/>
        <end position="335"/>
    </location>
</feature>
<keyword evidence="2" id="KW-0732">Signal</keyword>
<evidence type="ECO:0000313" key="3">
    <source>
        <dbReference type="EMBL" id="MCL6285790.1"/>
    </source>
</evidence>
<reference evidence="3" key="1">
    <citation type="submission" date="2022-05" db="EMBL/GenBank/DDBJ databases">
        <authorList>
            <person name="Park J.-S."/>
        </authorList>
    </citation>
    <scope>NUCLEOTIDE SEQUENCE</scope>
    <source>
        <strain evidence="3">2012CJ41-6</strain>
    </source>
</reference>
<keyword evidence="4" id="KW-1185">Reference proteome</keyword>
<organism evidence="3 4">
    <name type="scientific">Ruegeria spongiae</name>
    <dbReference type="NCBI Taxonomy" id="2942209"/>
    <lineage>
        <taxon>Bacteria</taxon>
        <taxon>Pseudomonadati</taxon>
        <taxon>Pseudomonadota</taxon>
        <taxon>Alphaproteobacteria</taxon>
        <taxon>Rhodobacterales</taxon>
        <taxon>Roseobacteraceae</taxon>
        <taxon>Ruegeria</taxon>
    </lineage>
</organism>
<feature type="transmembrane region" description="Helical" evidence="1">
    <location>
        <begin position="268"/>
        <end position="294"/>
    </location>
</feature>
<dbReference type="InterPro" id="IPR032809">
    <property type="entry name" value="Put_HupE_UreJ"/>
</dbReference>
<evidence type="ECO:0000313" key="4">
    <source>
        <dbReference type="Proteomes" id="UP001203880"/>
    </source>
</evidence>
<dbReference type="Pfam" id="PF13795">
    <property type="entry name" value="HupE_UreJ_2"/>
    <property type="match status" value="1"/>
</dbReference>
<keyword evidence="1" id="KW-0472">Membrane</keyword>
<comment type="caution">
    <text evidence="3">The sequence shown here is derived from an EMBL/GenBank/DDBJ whole genome shotgun (WGS) entry which is preliminary data.</text>
</comment>
<feature type="transmembrane region" description="Helical" evidence="1">
    <location>
        <begin position="206"/>
        <end position="223"/>
    </location>
</feature>
<dbReference type="EMBL" id="JAMFMB010000037">
    <property type="protein sequence ID" value="MCL6285790.1"/>
    <property type="molecule type" value="Genomic_DNA"/>
</dbReference>
<feature type="transmembrane region" description="Helical" evidence="1">
    <location>
        <begin position="178"/>
        <end position="200"/>
    </location>
</feature>
<feature type="signal peptide" evidence="2">
    <location>
        <begin position="1"/>
        <end position="24"/>
    </location>
</feature>
<gene>
    <name evidence="3" type="ORF">M3P21_19890</name>
</gene>
<evidence type="ECO:0000256" key="1">
    <source>
        <dbReference type="SAM" id="Phobius"/>
    </source>
</evidence>
<proteinExistence type="predicted"/>
<keyword evidence="1" id="KW-1133">Transmembrane helix</keyword>
<dbReference type="Proteomes" id="UP001203880">
    <property type="component" value="Unassembled WGS sequence"/>
</dbReference>
<accession>A0ABT0Q7D5</accession>
<sequence length="335" mass="36670">MRSARYFLLPVWLAFAANAGHAHALDPGYLDIRQLTTESWQVIWRMPDVNGRPMEIDAVLPEHCSPARGPDPTSDEAAWLSVWVAECKLDLAGHPITVTGLEAQRNDVLLRLQPLDGEPTTLRFTPQTPVLTVPKAPTIWSVFASYFRLGFEHILEGWDHLLFVFALFVLVRDPWRLVGAITAFTVAHSITLALATFGVLRVPGQPVEAVIALSIVFLALEILKQKDGQVRLSEQFPWIVCFCFGLLHGLGFAGALSEIGLPPTEIPAALIAFNIGVEAGQLTFIAALFAFVLLGRSSTHLMTPTVKSIAKSATGYSIGCLATYWLVERVSSFGL</sequence>
<feature type="transmembrane region" description="Helical" evidence="1">
    <location>
        <begin position="235"/>
        <end position="256"/>
    </location>
</feature>
<feature type="transmembrane region" description="Helical" evidence="1">
    <location>
        <begin position="153"/>
        <end position="171"/>
    </location>
</feature>
<dbReference type="RefSeq" id="WP_249712941.1">
    <property type="nucleotide sequence ID" value="NZ_JAMFMB010000037.1"/>
</dbReference>
<protein>
    <submittedName>
        <fullName evidence="3">HupE/UreJ family protein</fullName>
    </submittedName>
</protein>